<dbReference type="FunFam" id="3.40.190.10:FF:000030">
    <property type="entry name" value="Molybdate ABC transporter substrate-binding protein"/>
    <property type="match status" value="1"/>
</dbReference>
<dbReference type="InterPro" id="IPR005950">
    <property type="entry name" value="ModA"/>
</dbReference>
<evidence type="ECO:0000256" key="9">
    <source>
        <dbReference type="ARBA" id="ARBA00023245"/>
    </source>
</evidence>
<dbReference type="Pfam" id="PF13531">
    <property type="entry name" value="SBP_bac_11"/>
    <property type="match status" value="1"/>
</dbReference>
<keyword evidence="8" id="KW-0472">Membrane</keyword>
<evidence type="ECO:0000256" key="10">
    <source>
        <dbReference type="ARBA" id="ARBA00056002"/>
    </source>
</evidence>
<dbReference type="InterPro" id="IPR044084">
    <property type="entry name" value="AvModA-like_subst-bd"/>
</dbReference>
<sequence length="251" mass="26923">MNLMKQLPWLVLGCVAATHASADQVHAAVAANFTGAMKSVVAQFEADTGHDVVLSFGSSGKILAQIQNGAPFEVFLSADQAKPEKLEQDGFVVDGSRFTYAIGALALWSSLPDFIENDDARLTSGDFNKLSLANPKLAPYGLAATEVLEALGLTEATQAKWVQGENIAQTYQFVATGNANLGFVALSQIMSEGHVTQGSSWIVPSELYSPIRQDAVLLKKGQDNLAARDLMAYLKSTKAHEIIHSYGYKTE</sequence>
<dbReference type="STRING" id="1137284.GCA_001418205_00121"/>
<evidence type="ECO:0000313" key="16">
    <source>
        <dbReference type="EMBL" id="CUB02290.1"/>
    </source>
</evidence>
<dbReference type="FunFam" id="3.40.190.10:FF:000035">
    <property type="entry name" value="Molybdate ABC transporter substrate-binding protein"/>
    <property type="match status" value="1"/>
</dbReference>
<feature type="binding site" evidence="14">
    <location>
        <position position="167"/>
    </location>
    <ligand>
        <name>molybdate</name>
        <dbReference type="ChEBI" id="CHEBI:36264"/>
    </ligand>
</feature>
<comment type="subunit">
    <text evidence="11">The complex is composed of two ATP-binding proteins (ModC), two transmembrane proteins (ModB) and a solute-binding protein (ModA).</text>
</comment>
<name>A0A0K6IGM8_9GAMM</name>
<evidence type="ECO:0000256" key="12">
    <source>
        <dbReference type="ARBA" id="ARBA00073171"/>
    </source>
</evidence>
<evidence type="ECO:0000313" key="17">
    <source>
        <dbReference type="Proteomes" id="UP000182769"/>
    </source>
</evidence>
<comment type="subcellular location">
    <subcellularLocation>
        <location evidence="1">Cell membrane</location>
    </subcellularLocation>
</comment>
<evidence type="ECO:0000256" key="15">
    <source>
        <dbReference type="SAM" id="SignalP"/>
    </source>
</evidence>
<proteinExistence type="inferred from homology"/>
<dbReference type="PANTHER" id="PTHR30632:SF14">
    <property type="entry name" value="TUNGSTATE_MOLYBDATE_CHROMATE-BINDING PROTEIN MODA"/>
    <property type="match status" value="1"/>
</dbReference>
<dbReference type="GO" id="GO:1901359">
    <property type="term" value="F:tungstate binding"/>
    <property type="evidence" value="ECO:0007669"/>
    <property type="project" value="UniProtKB-ARBA"/>
</dbReference>
<keyword evidence="9" id="KW-0826">Tungsten</keyword>
<evidence type="ECO:0000256" key="5">
    <source>
        <dbReference type="ARBA" id="ARBA00022505"/>
    </source>
</evidence>
<dbReference type="Proteomes" id="UP000182769">
    <property type="component" value="Unassembled WGS sequence"/>
</dbReference>
<dbReference type="GO" id="GO:0005886">
    <property type="term" value="C:plasma membrane"/>
    <property type="evidence" value="ECO:0007669"/>
    <property type="project" value="UniProtKB-SubCell"/>
</dbReference>
<dbReference type="InterPro" id="IPR050682">
    <property type="entry name" value="ModA/WtpA"/>
</dbReference>
<keyword evidence="7 15" id="KW-0732">Signal</keyword>
<dbReference type="RefSeq" id="WP_055461271.1">
    <property type="nucleotide sequence ID" value="NZ_CYHG01000001.1"/>
</dbReference>
<keyword evidence="17" id="KW-1185">Reference proteome</keyword>
<evidence type="ECO:0000256" key="2">
    <source>
        <dbReference type="ARBA" id="ARBA00009175"/>
    </source>
</evidence>
<dbReference type="OrthoDB" id="9785015at2"/>
<dbReference type="GO" id="GO:0015689">
    <property type="term" value="P:molybdate ion transport"/>
    <property type="evidence" value="ECO:0007669"/>
    <property type="project" value="InterPro"/>
</dbReference>
<evidence type="ECO:0000256" key="13">
    <source>
        <dbReference type="ARBA" id="ARBA00078141"/>
    </source>
</evidence>
<keyword evidence="5 14" id="KW-0500">Molybdenum</keyword>
<evidence type="ECO:0000256" key="3">
    <source>
        <dbReference type="ARBA" id="ARBA00022448"/>
    </source>
</evidence>
<feature type="chain" id="PRO_5005505579" description="Molybdate-binding protein ModA" evidence="15">
    <location>
        <begin position="23"/>
        <end position="251"/>
    </location>
</feature>
<dbReference type="NCBIfam" id="TIGR01256">
    <property type="entry name" value="modA"/>
    <property type="match status" value="1"/>
</dbReference>
<keyword evidence="3" id="KW-0813">Transport</keyword>
<evidence type="ECO:0000256" key="8">
    <source>
        <dbReference type="ARBA" id="ARBA00023136"/>
    </source>
</evidence>
<protein>
    <recommendedName>
        <fullName evidence="12">Molybdate-binding protein ModA</fullName>
    </recommendedName>
    <alternativeName>
        <fullName evidence="13">Molybdate/tungstate-binding protein ModA</fullName>
    </alternativeName>
</protein>
<comment type="function">
    <text evidence="10">Involved in the transport of molybdenum into the cell. Part of the binding-protein-dependent transport system ModABCD.</text>
</comment>
<feature type="signal peptide" evidence="15">
    <location>
        <begin position="1"/>
        <end position="22"/>
    </location>
</feature>
<dbReference type="PIRSF" id="PIRSF004846">
    <property type="entry name" value="ModA"/>
    <property type="match status" value="1"/>
</dbReference>
<feature type="binding site" evidence="14">
    <location>
        <position position="59"/>
    </location>
    <ligand>
        <name>molybdate</name>
        <dbReference type="ChEBI" id="CHEBI:36264"/>
    </ligand>
</feature>
<evidence type="ECO:0000256" key="14">
    <source>
        <dbReference type="PIRSR" id="PIRSR004846-1"/>
    </source>
</evidence>
<accession>A0A0K6IGM8</accession>
<dbReference type="CDD" id="cd13539">
    <property type="entry name" value="PBP2_AvModA"/>
    <property type="match status" value="1"/>
</dbReference>
<dbReference type="GO" id="GO:0030973">
    <property type="term" value="F:molybdate ion binding"/>
    <property type="evidence" value="ECO:0007669"/>
    <property type="project" value="InterPro"/>
</dbReference>
<comment type="similarity">
    <text evidence="2">Belongs to the bacterial solute-binding protein ModA family.</text>
</comment>
<gene>
    <name evidence="16" type="ORF">Ga0061065_101122</name>
</gene>
<dbReference type="EMBL" id="CYHG01000001">
    <property type="protein sequence ID" value="CUB02290.1"/>
    <property type="molecule type" value="Genomic_DNA"/>
</dbReference>
<dbReference type="PANTHER" id="PTHR30632">
    <property type="entry name" value="MOLYBDATE-BINDING PERIPLASMIC PROTEIN"/>
    <property type="match status" value="1"/>
</dbReference>
<keyword evidence="4" id="KW-1003">Cell membrane</keyword>
<evidence type="ECO:0000256" key="1">
    <source>
        <dbReference type="ARBA" id="ARBA00004236"/>
    </source>
</evidence>
<dbReference type="AlphaFoldDB" id="A0A0K6IGM8"/>
<organism evidence="16 17">
    <name type="scientific">Marinomonas fungiae</name>
    <dbReference type="NCBI Taxonomy" id="1137284"/>
    <lineage>
        <taxon>Bacteria</taxon>
        <taxon>Pseudomonadati</taxon>
        <taxon>Pseudomonadota</taxon>
        <taxon>Gammaproteobacteria</taxon>
        <taxon>Oceanospirillales</taxon>
        <taxon>Oceanospirillaceae</taxon>
        <taxon>Marinomonas</taxon>
    </lineage>
</organism>
<keyword evidence="6 14" id="KW-0479">Metal-binding</keyword>
<evidence type="ECO:0000256" key="7">
    <source>
        <dbReference type="ARBA" id="ARBA00022729"/>
    </source>
</evidence>
<evidence type="ECO:0000256" key="6">
    <source>
        <dbReference type="ARBA" id="ARBA00022723"/>
    </source>
</evidence>
<evidence type="ECO:0000256" key="4">
    <source>
        <dbReference type="ARBA" id="ARBA00022475"/>
    </source>
</evidence>
<dbReference type="SUPFAM" id="SSF53850">
    <property type="entry name" value="Periplasmic binding protein-like II"/>
    <property type="match status" value="1"/>
</dbReference>
<dbReference type="GO" id="GO:0046872">
    <property type="term" value="F:metal ion binding"/>
    <property type="evidence" value="ECO:0007669"/>
    <property type="project" value="UniProtKB-KW"/>
</dbReference>
<reference evidence="17" key="1">
    <citation type="submission" date="2015-08" db="EMBL/GenBank/DDBJ databases">
        <authorList>
            <person name="Varghese N."/>
        </authorList>
    </citation>
    <scope>NUCLEOTIDE SEQUENCE [LARGE SCALE GENOMIC DNA]</scope>
    <source>
        <strain evidence="17">JCM 18476</strain>
    </source>
</reference>
<dbReference type="Gene3D" id="3.40.190.10">
    <property type="entry name" value="Periplasmic binding protein-like II"/>
    <property type="match status" value="2"/>
</dbReference>
<evidence type="ECO:0000256" key="11">
    <source>
        <dbReference type="ARBA" id="ARBA00062515"/>
    </source>
</evidence>